<protein>
    <submittedName>
        <fullName evidence="12">Signal transducing adapter molecule 1-like</fullName>
    </submittedName>
</protein>
<dbReference type="PANTHER" id="PTHR45929">
    <property type="entry name" value="JAK PATHWAY SIGNAL TRANSDUCTION ADAPTOR MOLECULE"/>
    <property type="match status" value="1"/>
</dbReference>
<dbReference type="Gene3D" id="1.20.5.1940">
    <property type="match status" value="1"/>
</dbReference>
<keyword evidence="5" id="KW-0967">Endosome</keyword>
<dbReference type="Pfam" id="PF00018">
    <property type="entry name" value="SH3_1"/>
    <property type="match status" value="1"/>
</dbReference>
<keyword evidence="6" id="KW-0653">Protein transport</keyword>
<dbReference type="SMART" id="SM00326">
    <property type="entry name" value="SH3"/>
    <property type="match status" value="1"/>
</dbReference>
<evidence type="ECO:0000256" key="7">
    <source>
        <dbReference type="PROSITE-ProRule" id="PRU00192"/>
    </source>
</evidence>
<dbReference type="InterPro" id="IPR050670">
    <property type="entry name" value="STAM"/>
</dbReference>
<comment type="subcellular location">
    <subcellularLocation>
        <location evidence="1">Endosome</location>
    </subcellularLocation>
</comment>
<feature type="domain" description="VHS" evidence="10">
    <location>
        <begin position="17"/>
        <end position="145"/>
    </location>
</feature>
<feature type="compositionally biased region" description="Pro residues" evidence="8">
    <location>
        <begin position="512"/>
        <end position="521"/>
    </location>
</feature>
<dbReference type="InterPro" id="IPR003903">
    <property type="entry name" value="UIM_dom"/>
</dbReference>
<evidence type="ECO:0000256" key="4">
    <source>
        <dbReference type="ARBA" id="ARBA00022448"/>
    </source>
</evidence>
<evidence type="ECO:0000256" key="3">
    <source>
        <dbReference type="ARBA" id="ARBA00022443"/>
    </source>
</evidence>
<evidence type="ECO:0000313" key="11">
    <source>
        <dbReference type="Proteomes" id="UP000695022"/>
    </source>
</evidence>
<feature type="domain" description="SH3" evidence="9">
    <location>
        <begin position="217"/>
        <end position="276"/>
    </location>
</feature>
<feature type="region of interest" description="Disordered" evidence="8">
    <location>
        <begin position="393"/>
        <end position="476"/>
    </location>
</feature>
<dbReference type="InterPro" id="IPR001452">
    <property type="entry name" value="SH3_domain"/>
</dbReference>
<dbReference type="SUPFAM" id="SSF48464">
    <property type="entry name" value="ENTH/VHS domain"/>
    <property type="match status" value="1"/>
</dbReference>
<dbReference type="InterPro" id="IPR002014">
    <property type="entry name" value="VHS_dom"/>
</dbReference>
<dbReference type="Gene3D" id="1.25.40.90">
    <property type="match status" value="1"/>
</dbReference>
<dbReference type="InterPro" id="IPR008942">
    <property type="entry name" value="ENTH_VHS"/>
</dbReference>
<feature type="compositionally biased region" description="Pro residues" evidence="8">
    <location>
        <begin position="396"/>
        <end position="405"/>
    </location>
</feature>
<sequence>MPLFSSTSPFDQDVEKATSELNTAEDWAIILDICDKVGQSPTGAKDCLRSIVKRLNHRVPHVAMQALTLLDACVNNCGKVFHLEVSSRDFVNEVKSLLGKVHQKVREKLKDLIKKWAEGDFKSDPSLNLIPLLYTTMKSEGHDFSSSSEPVPKQSSRNTVDPDYVGSQQEAEDIAKAIQLSLKEAEKSSPKTTSSLYPAVRASSGATSSNSNYSYSRELRKVRALYDFEAVEDNELTFKAGELISILDDTDANWWKGQNWRGEGLFPANFVTADLTVEPEPEIKTEKKSVTFDEEVHVATMADADEPVEIDEERIDRCLDMLQNADPTGELDDPPEMAMLEDACRGMGPLLDQELERIDRKHMAMSELNQSLVEALNMYHSLMKQPQSFSYKPVPQVAPPSPYPTQPQQMYMQPVPQGYAPPDMSHPDGMPVSMPPQAGQMTSQPGPMTSQQQPLTSQNIGQPQYGPLSSGQQVSHVNQDGYGAQAITTQAPMGYNPGLPQQQLQFQQNFQPTPPQQQPLI</sequence>
<dbReference type="CDD" id="cd03568">
    <property type="entry name" value="VHS_STAM"/>
    <property type="match status" value="1"/>
</dbReference>
<comment type="similarity">
    <text evidence="2">Belongs to the STAM family.</text>
</comment>
<dbReference type="InterPro" id="IPR036028">
    <property type="entry name" value="SH3-like_dom_sf"/>
</dbReference>
<gene>
    <name evidence="12" type="primary">LOC106806415</name>
</gene>
<dbReference type="CDD" id="cd21388">
    <property type="entry name" value="GAT_STAM"/>
    <property type="match status" value="1"/>
</dbReference>
<dbReference type="PANTHER" id="PTHR45929:SF3">
    <property type="entry name" value="JAK PATHWAY SIGNAL TRANSDUCTION ADAPTOR MOLECULE"/>
    <property type="match status" value="1"/>
</dbReference>
<evidence type="ECO:0000256" key="1">
    <source>
        <dbReference type="ARBA" id="ARBA00004177"/>
    </source>
</evidence>
<accession>A0ABM1DV57</accession>
<evidence type="ECO:0000256" key="2">
    <source>
        <dbReference type="ARBA" id="ARBA00009666"/>
    </source>
</evidence>
<keyword evidence="4" id="KW-0813">Transport</keyword>
<keyword evidence="11" id="KW-1185">Reference proteome</keyword>
<evidence type="ECO:0000313" key="12">
    <source>
        <dbReference type="RefSeq" id="XP_014663828.1"/>
    </source>
</evidence>
<keyword evidence="3 7" id="KW-0728">SH3 domain</keyword>
<dbReference type="RefSeq" id="XP_014663828.1">
    <property type="nucleotide sequence ID" value="XM_014808342.1"/>
</dbReference>
<feature type="compositionally biased region" description="Low complexity" evidence="8">
    <location>
        <begin position="145"/>
        <end position="156"/>
    </location>
</feature>
<reference evidence="12" key="1">
    <citation type="submission" date="2025-08" db="UniProtKB">
        <authorList>
            <consortium name="RefSeq"/>
        </authorList>
    </citation>
    <scope>IDENTIFICATION</scope>
</reference>
<dbReference type="SMART" id="SM00726">
    <property type="entry name" value="UIM"/>
    <property type="match status" value="1"/>
</dbReference>
<dbReference type="SMART" id="SM00288">
    <property type="entry name" value="VHS"/>
    <property type="match status" value="1"/>
</dbReference>
<dbReference type="Gene3D" id="2.30.30.40">
    <property type="entry name" value="SH3 Domains"/>
    <property type="match status" value="1"/>
</dbReference>
<dbReference type="PROSITE" id="PS50002">
    <property type="entry name" value="SH3"/>
    <property type="match status" value="1"/>
</dbReference>
<feature type="region of interest" description="Disordered" evidence="8">
    <location>
        <begin position="490"/>
        <end position="521"/>
    </location>
</feature>
<feature type="compositionally biased region" description="Low complexity" evidence="8">
    <location>
        <begin position="406"/>
        <end position="417"/>
    </location>
</feature>
<evidence type="ECO:0000256" key="6">
    <source>
        <dbReference type="ARBA" id="ARBA00022927"/>
    </source>
</evidence>
<dbReference type="Pfam" id="PF00790">
    <property type="entry name" value="VHS"/>
    <property type="match status" value="1"/>
</dbReference>
<feature type="compositionally biased region" description="Polar residues" evidence="8">
    <location>
        <begin position="439"/>
        <end position="476"/>
    </location>
</feature>
<evidence type="ECO:0000259" key="10">
    <source>
        <dbReference type="PROSITE" id="PS50179"/>
    </source>
</evidence>
<evidence type="ECO:0000256" key="8">
    <source>
        <dbReference type="SAM" id="MobiDB-lite"/>
    </source>
</evidence>
<evidence type="ECO:0000259" key="9">
    <source>
        <dbReference type="PROSITE" id="PS50002"/>
    </source>
</evidence>
<proteinExistence type="inferred from homology"/>
<organism evidence="11 12">
    <name type="scientific">Priapulus caudatus</name>
    <name type="common">Priapulid worm</name>
    <dbReference type="NCBI Taxonomy" id="37621"/>
    <lineage>
        <taxon>Eukaryota</taxon>
        <taxon>Metazoa</taxon>
        <taxon>Ecdysozoa</taxon>
        <taxon>Scalidophora</taxon>
        <taxon>Priapulida</taxon>
        <taxon>Priapulimorpha</taxon>
        <taxon>Priapulimorphida</taxon>
        <taxon>Priapulidae</taxon>
        <taxon>Priapulus</taxon>
    </lineage>
</organism>
<dbReference type="CDD" id="cd11820">
    <property type="entry name" value="SH3_STAM"/>
    <property type="match status" value="1"/>
</dbReference>
<evidence type="ECO:0000256" key="5">
    <source>
        <dbReference type="ARBA" id="ARBA00022753"/>
    </source>
</evidence>
<feature type="region of interest" description="Disordered" evidence="8">
    <location>
        <begin position="141"/>
        <end position="166"/>
    </location>
</feature>
<name>A0ABM1DV57_PRICU</name>
<dbReference type="Proteomes" id="UP000695022">
    <property type="component" value="Unplaced"/>
</dbReference>
<feature type="compositionally biased region" description="Low complexity" evidence="8">
    <location>
        <begin position="496"/>
        <end position="511"/>
    </location>
</feature>
<dbReference type="GeneID" id="106806415"/>
<dbReference type="PROSITE" id="PS50179">
    <property type="entry name" value="VHS"/>
    <property type="match status" value="1"/>
</dbReference>
<dbReference type="PROSITE" id="PS50330">
    <property type="entry name" value="UIM"/>
    <property type="match status" value="1"/>
</dbReference>
<dbReference type="SUPFAM" id="SSF50044">
    <property type="entry name" value="SH3-domain"/>
    <property type="match status" value="1"/>
</dbReference>
<dbReference type="PRINTS" id="PR00452">
    <property type="entry name" value="SH3DOMAIN"/>
</dbReference>